<comment type="similarity">
    <text evidence="7 9">Belongs to the fluoride channel Fluc/FEX (TC 1.A.43) family.</text>
</comment>
<keyword evidence="5 9" id="KW-0472">Membrane</keyword>
<comment type="activity regulation">
    <text evidence="9">Na(+) is not transported, but it plays an essential structural role and its presence is essential for fluoride channel function.</text>
</comment>
<keyword evidence="11" id="KW-1185">Reference proteome</keyword>
<evidence type="ECO:0000313" key="11">
    <source>
        <dbReference type="Proteomes" id="UP001595998"/>
    </source>
</evidence>
<dbReference type="PANTHER" id="PTHR28259">
    <property type="entry name" value="FLUORIDE EXPORT PROTEIN 1-RELATED"/>
    <property type="match status" value="1"/>
</dbReference>
<feature type="transmembrane region" description="Helical" evidence="9">
    <location>
        <begin position="56"/>
        <end position="77"/>
    </location>
</feature>
<keyword evidence="4 9" id="KW-1133">Transmembrane helix</keyword>
<feature type="transmembrane region" description="Helical" evidence="9">
    <location>
        <begin position="31"/>
        <end position="49"/>
    </location>
</feature>
<evidence type="ECO:0000256" key="5">
    <source>
        <dbReference type="ARBA" id="ARBA00023136"/>
    </source>
</evidence>
<evidence type="ECO:0000256" key="4">
    <source>
        <dbReference type="ARBA" id="ARBA00022989"/>
    </source>
</evidence>
<keyword evidence="2 9" id="KW-1003">Cell membrane</keyword>
<evidence type="ECO:0000256" key="8">
    <source>
        <dbReference type="ARBA" id="ARBA00035585"/>
    </source>
</evidence>
<proteinExistence type="inferred from homology"/>
<dbReference type="HAMAP" id="MF_00454">
    <property type="entry name" value="FluC"/>
    <property type="match status" value="1"/>
</dbReference>
<reference evidence="11" key="1">
    <citation type="journal article" date="2019" name="Int. J. Syst. Evol. Microbiol.">
        <title>The Global Catalogue of Microorganisms (GCM) 10K type strain sequencing project: providing services to taxonomists for standard genome sequencing and annotation.</title>
        <authorList>
            <consortium name="The Broad Institute Genomics Platform"/>
            <consortium name="The Broad Institute Genome Sequencing Center for Infectious Disease"/>
            <person name="Wu L."/>
            <person name="Ma J."/>
        </authorList>
    </citation>
    <scope>NUCLEOTIDE SEQUENCE [LARGE SCALE GENOMIC DNA]</scope>
    <source>
        <strain evidence="11">CCUG 56029</strain>
    </source>
</reference>
<comment type="subcellular location">
    <subcellularLocation>
        <location evidence="1 9">Cell membrane</location>
        <topology evidence="1 9">Multi-pass membrane protein</topology>
    </subcellularLocation>
</comment>
<dbReference type="InterPro" id="IPR003691">
    <property type="entry name" value="FluC"/>
</dbReference>
<evidence type="ECO:0000256" key="6">
    <source>
        <dbReference type="ARBA" id="ARBA00023303"/>
    </source>
</evidence>
<evidence type="ECO:0000256" key="9">
    <source>
        <dbReference type="HAMAP-Rule" id="MF_00454"/>
    </source>
</evidence>
<keyword evidence="9" id="KW-0915">Sodium</keyword>
<evidence type="ECO:0000256" key="1">
    <source>
        <dbReference type="ARBA" id="ARBA00004651"/>
    </source>
</evidence>
<keyword evidence="6 9" id="KW-0407">Ion channel</keyword>
<dbReference type="PANTHER" id="PTHR28259:SF1">
    <property type="entry name" value="FLUORIDE EXPORT PROTEIN 1-RELATED"/>
    <property type="match status" value="1"/>
</dbReference>
<keyword evidence="9" id="KW-0406">Ion transport</keyword>
<feature type="binding site" evidence="9">
    <location>
        <position position="67"/>
    </location>
    <ligand>
        <name>Na(+)</name>
        <dbReference type="ChEBI" id="CHEBI:29101"/>
        <note>structural</note>
    </ligand>
</feature>
<dbReference type="RefSeq" id="WP_380035223.1">
    <property type="nucleotide sequence ID" value="NZ_JBHSEH010000002.1"/>
</dbReference>
<accession>A0ABV8XJ03</accession>
<feature type="transmembrane region" description="Helical" evidence="9">
    <location>
        <begin position="89"/>
        <end position="112"/>
    </location>
</feature>
<evidence type="ECO:0000256" key="7">
    <source>
        <dbReference type="ARBA" id="ARBA00035120"/>
    </source>
</evidence>
<comment type="catalytic activity">
    <reaction evidence="8">
        <text>fluoride(in) = fluoride(out)</text>
        <dbReference type="Rhea" id="RHEA:76159"/>
        <dbReference type="ChEBI" id="CHEBI:17051"/>
    </reaction>
    <physiologicalReaction direction="left-to-right" evidence="8">
        <dbReference type="Rhea" id="RHEA:76160"/>
    </physiologicalReaction>
</comment>
<feature type="binding site" evidence="9">
    <location>
        <position position="70"/>
    </location>
    <ligand>
        <name>Na(+)</name>
        <dbReference type="ChEBI" id="CHEBI:29101"/>
        <note>structural</note>
    </ligand>
</feature>
<protein>
    <recommendedName>
        <fullName evidence="9">Fluoride-specific ion channel FluC</fullName>
    </recommendedName>
</protein>
<dbReference type="Pfam" id="PF02537">
    <property type="entry name" value="CRCB"/>
    <property type="match status" value="1"/>
</dbReference>
<name>A0ABV8XJ03_9DEIO</name>
<organism evidence="10 11">
    <name type="scientific">Deinococcus navajonensis</name>
    <dbReference type="NCBI Taxonomy" id="309884"/>
    <lineage>
        <taxon>Bacteria</taxon>
        <taxon>Thermotogati</taxon>
        <taxon>Deinococcota</taxon>
        <taxon>Deinococci</taxon>
        <taxon>Deinococcales</taxon>
        <taxon>Deinococcaceae</taxon>
        <taxon>Deinococcus</taxon>
    </lineage>
</organism>
<comment type="caution">
    <text evidence="10">The sequence shown here is derived from an EMBL/GenBank/DDBJ whole genome shotgun (WGS) entry which is preliminary data.</text>
</comment>
<evidence type="ECO:0000313" key="10">
    <source>
        <dbReference type="EMBL" id="MFC4424677.1"/>
    </source>
</evidence>
<evidence type="ECO:0000256" key="2">
    <source>
        <dbReference type="ARBA" id="ARBA00022475"/>
    </source>
</evidence>
<gene>
    <name evidence="9" type="primary">fluC</name>
    <name evidence="9" type="synonym">crcB</name>
    <name evidence="10" type="ORF">ACFOZ9_00530</name>
</gene>
<keyword evidence="9" id="KW-0813">Transport</keyword>
<evidence type="ECO:0000256" key="3">
    <source>
        <dbReference type="ARBA" id="ARBA00022692"/>
    </source>
</evidence>
<sequence>MLGGALGAAARHALALGLAPLLRAGLPVPTLAINVVGSFLLGVTVALVGRGMWPEAARLALGTGFLGAFTTFSTFSVELDGLAGQKAGAAALYAALRVVLGLIAAVTGRLLGERLGTP</sequence>
<comment type="function">
    <text evidence="9">Fluoride-specific ion channel. Important for reducing fluoride concentration in the cell, thus reducing its toxicity.</text>
</comment>
<keyword evidence="3 9" id="KW-0812">Transmembrane</keyword>
<dbReference type="EMBL" id="JBHSEH010000002">
    <property type="protein sequence ID" value="MFC4424677.1"/>
    <property type="molecule type" value="Genomic_DNA"/>
</dbReference>
<keyword evidence="9" id="KW-0479">Metal-binding</keyword>
<dbReference type="Proteomes" id="UP001595998">
    <property type="component" value="Unassembled WGS sequence"/>
</dbReference>